<dbReference type="InterPro" id="IPR002606">
    <property type="entry name" value="Riboflavin_kinase_bac"/>
</dbReference>
<dbReference type="GO" id="GO:0003919">
    <property type="term" value="F:FMN adenylyltransferase activity"/>
    <property type="evidence" value="ECO:0007669"/>
    <property type="project" value="UniProtKB-EC"/>
</dbReference>
<keyword evidence="8 15" id="KW-0547">Nucleotide-binding</keyword>
<evidence type="ECO:0000256" key="13">
    <source>
        <dbReference type="ARBA" id="ARBA00047880"/>
    </source>
</evidence>
<comment type="catalytic activity">
    <reaction evidence="13 15">
        <text>riboflavin + ATP = FMN + ADP + H(+)</text>
        <dbReference type="Rhea" id="RHEA:14357"/>
        <dbReference type="ChEBI" id="CHEBI:15378"/>
        <dbReference type="ChEBI" id="CHEBI:30616"/>
        <dbReference type="ChEBI" id="CHEBI:57986"/>
        <dbReference type="ChEBI" id="CHEBI:58210"/>
        <dbReference type="ChEBI" id="CHEBI:456216"/>
        <dbReference type="EC" id="2.7.1.26"/>
    </reaction>
</comment>
<evidence type="ECO:0000256" key="10">
    <source>
        <dbReference type="ARBA" id="ARBA00022827"/>
    </source>
</evidence>
<dbReference type="SUPFAM" id="SSF52374">
    <property type="entry name" value="Nucleotidylyl transferase"/>
    <property type="match status" value="1"/>
</dbReference>
<dbReference type="InterPro" id="IPR023465">
    <property type="entry name" value="Riboflavin_kinase_dom_sf"/>
</dbReference>
<dbReference type="NCBIfam" id="NF004162">
    <property type="entry name" value="PRK05627.1-5"/>
    <property type="match status" value="1"/>
</dbReference>
<dbReference type="EC" id="2.7.1.26" evidence="15"/>
<dbReference type="SUPFAM" id="SSF82114">
    <property type="entry name" value="Riboflavin kinase-like"/>
    <property type="match status" value="1"/>
</dbReference>
<dbReference type="RefSeq" id="WP_194508790.1">
    <property type="nucleotide sequence ID" value="NZ_JADILU010000005.1"/>
</dbReference>
<evidence type="ECO:0000256" key="4">
    <source>
        <dbReference type="ARBA" id="ARBA00022630"/>
    </source>
</evidence>
<keyword evidence="9 15" id="KW-0418">Kinase</keyword>
<dbReference type="GO" id="GO:0008531">
    <property type="term" value="F:riboflavin kinase activity"/>
    <property type="evidence" value="ECO:0007669"/>
    <property type="project" value="UniProtKB-EC"/>
</dbReference>
<evidence type="ECO:0000313" key="17">
    <source>
        <dbReference type="EMBL" id="MFD2915077.1"/>
    </source>
</evidence>
<evidence type="ECO:0000256" key="3">
    <source>
        <dbReference type="ARBA" id="ARBA00005201"/>
    </source>
</evidence>
<evidence type="ECO:0000256" key="8">
    <source>
        <dbReference type="ARBA" id="ARBA00022741"/>
    </source>
</evidence>
<dbReference type="PANTHER" id="PTHR22749">
    <property type="entry name" value="RIBOFLAVIN KINASE/FMN ADENYLYLTRANSFERASE"/>
    <property type="match status" value="1"/>
</dbReference>
<evidence type="ECO:0000256" key="9">
    <source>
        <dbReference type="ARBA" id="ARBA00022777"/>
    </source>
</evidence>
<evidence type="ECO:0000256" key="2">
    <source>
        <dbReference type="ARBA" id="ARBA00004726"/>
    </source>
</evidence>
<sequence length="309" mass="35306">MKTNTINTKQKSPSIITIGTFDGVHIGHQKIIKRLVETGRNKDLKSIVLTFFPHPRMVLQPDFDIKLLHSIDERQEVLSQFGLDELVIKKFTKDFANLSAQDYVKNILVDELNAKHIIIGYDHHFGKNRTANIDDLKIFGKQYGFTVEEISAQDIEDVAVSSTKIRQSLLDGDVETANSFLGYPYFISGKVIKGKGIGKTLNFPTANIDVKETYKLIPKDGVYVVKSSIDNKYVFGMMNIGKNPTFKGDKQSIEVHFFDLDQNLYDKTLKIEILYRLRGEHKFESVDLLKEQLQNDKLNALKRISNYNE</sequence>
<proteinExistence type="inferred from homology"/>
<dbReference type="PIRSF" id="PIRSF004491">
    <property type="entry name" value="FAD_Synth"/>
    <property type="match status" value="1"/>
</dbReference>
<dbReference type="Gene3D" id="3.40.50.620">
    <property type="entry name" value="HUPs"/>
    <property type="match status" value="1"/>
</dbReference>
<evidence type="ECO:0000256" key="6">
    <source>
        <dbReference type="ARBA" id="ARBA00022679"/>
    </source>
</evidence>
<accession>A0ABW5ZTQ6</accession>
<dbReference type="PANTHER" id="PTHR22749:SF6">
    <property type="entry name" value="RIBOFLAVIN KINASE"/>
    <property type="match status" value="1"/>
</dbReference>
<dbReference type="Pfam" id="PF06574">
    <property type="entry name" value="FAD_syn"/>
    <property type="match status" value="1"/>
</dbReference>
<keyword evidence="12" id="KW-0511">Multifunctional enzyme</keyword>
<dbReference type="Pfam" id="PF01687">
    <property type="entry name" value="Flavokinase"/>
    <property type="match status" value="1"/>
</dbReference>
<protein>
    <recommendedName>
        <fullName evidence="15">Riboflavin biosynthesis protein</fullName>
    </recommendedName>
    <domain>
        <recommendedName>
            <fullName evidence="15">Riboflavin kinase</fullName>
            <ecNumber evidence="15">2.7.1.26</ecNumber>
        </recommendedName>
        <alternativeName>
            <fullName evidence="15">Flavokinase</fullName>
        </alternativeName>
    </domain>
    <domain>
        <recommendedName>
            <fullName evidence="15">FMN adenylyltransferase</fullName>
            <ecNumber evidence="15">2.7.7.2</ecNumber>
        </recommendedName>
        <alternativeName>
            <fullName evidence="15">FAD pyrophosphorylase</fullName>
        </alternativeName>
        <alternativeName>
            <fullName evidence="15">FAD synthase</fullName>
        </alternativeName>
    </domain>
</protein>
<gene>
    <name evidence="17" type="ORF">ACFS29_05465</name>
</gene>
<evidence type="ECO:0000256" key="15">
    <source>
        <dbReference type="PIRNR" id="PIRNR004491"/>
    </source>
</evidence>
<keyword evidence="6 15" id="KW-0808">Transferase</keyword>
<evidence type="ECO:0000256" key="1">
    <source>
        <dbReference type="ARBA" id="ARBA00002121"/>
    </source>
</evidence>
<evidence type="ECO:0000256" key="11">
    <source>
        <dbReference type="ARBA" id="ARBA00022840"/>
    </source>
</evidence>
<dbReference type="NCBIfam" id="NF004160">
    <property type="entry name" value="PRK05627.1-3"/>
    <property type="match status" value="1"/>
</dbReference>
<keyword evidence="11 15" id="KW-0067">ATP-binding</keyword>
<dbReference type="InterPro" id="IPR014729">
    <property type="entry name" value="Rossmann-like_a/b/a_fold"/>
</dbReference>
<comment type="catalytic activity">
    <reaction evidence="14 15">
        <text>FMN + ATP + H(+) = FAD + diphosphate</text>
        <dbReference type="Rhea" id="RHEA:17237"/>
        <dbReference type="ChEBI" id="CHEBI:15378"/>
        <dbReference type="ChEBI" id="CHEBI:30616"/>
        <dbReference type="ChEBI" id="CHEBI:33019"/>
        <dbReference type="ChEBI" id="CHEBI:57692"/>
        <dbReference type="ChEBI" id="CHEBI:58210"/>
        <dbReference type="EC" id="2.7.7.2"/>
    </reaction>
</comment>
<comment type="pathway">
    <text evidence="3 15">Cofactor biosynthesis; FMN biosynthesis; FMN from riboflavin (ATP route): step 1/1.</text>
</comment>
<keyword evidence="5 15" id="KW-0288">FMN</keyword>
<dbReference type="CDD" id="cd02064">
    <property type="entry name" value="FAD_synthetase_N"/>
    <property type="match status" value="1"/>
</dbReference>
<comment type="pathway">
    <text evidence="2 15">Cofactor biosynthesis; FAD biosynthesis; FAD from FMN: step 1/1.</text>
</comment>
<keyword evidence="18" id="KW-1185">Reference proteome</keyword>
<dbReference type="InterPro" id="IPR023468">
    <property type="entry name" value="Riboflavin_kinase"/>
</dbReference>
<evidence type="ECO:0000256" key="5">
    <source>
        <dbReference type="ARBA" id="ARBA00022643"/>
    </source>
</evidence>
<evidence type="ECO:0000259" key="16">
    <source>
        <dbReference type="SMART" id="SM00904"/>
    </source>
</evidence>
<dbReference type="Gene3D" id="2.40.30.30">
    <property type="entry name" value="Riboflavin kinase-like"/>
    <property type="match status" value="1"/>
</dbReference>
<organism evidence="17 18">
    <name type="scientific">Psychroserpens luteus</name>
    <dbReference type="NCBI Taxonomy" id="1434066"/>
    <lineage>
        <taxon>Bacteria</taxon>
        <taxon>Pseudomonadati</taxon>
        <taxon>Bacteroidota</taxon>
        <taxon>Flavobacteriia</taxon>
        <taxon>Flavobacteriales</taxon>
        <taxon>Flavobacteriaceae</taxon>
        <taxon>Psychroserpens</taxon>
    </lineage>
</organism>
<evidence type="ECO:0000256" key="7">
    <source>
        <dbReference type="ARBA" id="ARBA00022695"/>
    </source>
</evidence>
<dbReference type="NCBIfam" id="TIGR00083">
    <property type="entry name" value="ribF"/>
    <property type="match status" value="1"/>
</dbReference>
<comment type="function">
    <text evidence="1">Catalyzes the phosphorylation of riboflavin to FMN followed by the adenylation of FMN to FAD.</text>
</comment>
<comment type="similarity">
    <text evidence="15">Belongs to the ribF family.</text>
</comment>
<dbReference type="SMART" id="SM00904">
    <property type="entry name" value="Flavokinase"/>
    <property type="match status" value="1"/>
</dbReference>
<dbReference type="EMBL" id="JBHUOS010000002">
    <property type="protein sequence ID" value="MFD2915077.1"/>
    <property type="molecule type" value="Genomic_DNA"/>
</dbReference>
<comment type="caution">
    <text evidence="17">The sequence shown here is derived from an EMBL/GenBank/DDBJ whole genome shotgun (WGS) entry which is preliminary data.</text>
</comment>
<reference evidence="18" key="1">
    <citation type="journal article" date="2019" name="Int. J. Syst. Evol. Microbiol.">
        <title>The Global Catalogue of Microorganisms (GCM) 10K type strain sequencing project: providing services to taxonomists for standard genome sequencing and annotation.</title>
        <authorList>
            <consortium name="The Broad Institute Genomics Platform"/>
            <consortium name="The Broad Institute Genome Sequencing Center for Infectious Disease"/>
            <person name="Wu L."/>
            <person name="Ma J."/>
        </authorList>
    </citation>
    <scope>NUCLEOTIDE SEQUENCE [LARGE SCALE GENOMIC DNA]</scope>
    <source>
        <strain evidence="18">KCTC 32514</strain>
    </source>
</reference>
<keyword evidence="10 15" id="KW-0274">FAD</keyword>
<feature type="domain" description="Riboflavin kinase" evidence="16">
    <location>
        <begin position="180"/>
        <end position="305"/>
    </location>
</feature>
<evidence type="ECO:0000313" key="18">
    <source>
        <dbReference type="Proteomes" id="UP001597548"/>
    </source>
</evidence>
<evidence type="ECO:0000256" key="12">
    <source>
        <dbReference type="ARBA" id="ARBA00023268"/>
    </source>
</evidence>
<keyword evidence="7 15" id="KW-0548">Nucleotidyltransferase</keyword>
<keyword evidence="4 15" id="KW-0285">Flavoprotein</keyword>
<dbReference type="EC" id="2.7.7.2" evidence="15"/>
<name>A0ABW5ZTQ6_9FLAO</name>
<dbReference type="Proteomes" id="UP001597548">
    <property type="component" value="Unassembled WGS sequence"/>
</dbReference>
<dbReference type="InterPro" id="IPR015864">
    <property type="entry name" value="FAD_synthase"/>
</dbReference>
<dbReference type="InterPro" id="IPR015865">
    <property type="entry name" value="Riboflavin_kinase_bac/euk"/>
</dbReference>
<evidence type="ECO:0000256" key="14">
    <source>
        <dbReference type="ARBA" id="ARBA00049494"/>
    </source>
</evidence>